<evidence type="ECO:0000313" key="2">
    <source>
        <dbReference type="EMBL" id="OIP65952.1"/>
    </source>
</evidence>
<dbReference type="Proteomes" id="UP000182059">
    <property type="component" value="Unassembled WGS sequence"/>
</dbReference>
<gene>
    <name evidence="2" type="ORF">AUK15_01050</name>
</gene>
<evidence type="ECO:0000256" key="1">
    <source>
        <dbReference type="SAM" id="MobiDB-lite"/>
    </source>
</evidence>
<accession>A0A1J5GFU3</accession>
<feature type="region of interest" description="Disordered" evidence="1">
    <location>
        <begin position="65"/>
        <end position="89"/>
    </location>
</feature>
<comment type="caution">
    <text evidence="2">The sequence shown here is derived from an EMBL/GenBank/DDBJ whole genome shotgun (WGS) entry which is preliminary data.</text>
</comment>
<name>A0A1J5GFU3_9BACT</name>
<dbReference type="AlphaFoldDB" id="A0A1J5GFU3"/>
<reference evidence="2 3" key="1">
    <citation type="journal article" date="2016" name="Environ. Microbiol.">
        <title>Genomic resolution of a cold subsurface aquifer community provides metabolic insights for novel microbes adapted to high CO concentrations.</title>
        <authorList>
            <person name="Probst A.J."/>
            <person name="Castelle C.J."/>
            <person name="Singh A."/>
            <person name="Brown C.T."/>
            <person name="Anantharaman K."/>
            <person name="Sharon I."/>
            <person name="Hug L.A."/>
            <person name="Burstein D."/>
            <person name="Emerson J.B."/>
            <person name="Thomas B.C."/>
            <person name="Banfield J.F."/>
        </authorList>
    </citation>
    <scope>NUCLEOTIDE SEQUENCE [LARGE SCALE GENOMIC DNA]</scope>
    <source>
        <strain evidence="2">CG2_30_43_9</strain>
    </source>
</reference>
<dbReference type="EMBL" id="MNYX01000028">
    <property type="protein sequence ID" value="OIP65952.1"/>
    <property type="molecule type" value="Genomic_DNA"/>
</dbReference>
<evidence type="ECO:0000313" key="3">
    <source>
        <dbReference type="Proteomes" id="UP000182059"/>
    </source>
</evidence>
<protein>
    <submittedName>
        <fullName evidence="2">Uncharacterized protein</fullName>
    </submittedName>
</protein>
<sequence length="101" mass="11679">MDSSEEVVYYAIVFEMDGKYYHKIQSGKIPDCKGETEKIFFGKFAEVSNKAIALEEKLNKLLRDAEKKARKTKSNEGLPRKRSRRIPQKDLTQIAKHIGLF</sequence>
<proteinExistence type="predicted"/>
<organism evidence="2 3">
    <name type="scientific">Candidatus Nomurabacteria bacterium CG2_30_43_9</name>
    <dbReference type="NCBI Taxonomy" id="1805283"/>
    <lineage>
        <taxon>Bacteria</taxon>
        <taxon>Candidatus Nomuraibacteriota</taxon>
    </lineage>
</organism>